<protein>
    <recommendedName>
        <fullName evidence="4">Transmembrane protein</fullName>
    </recommendedName>
</protein>
<comment type="caution">
    <text evidence="2">The sequence shown here is derived from an EMBL/GenBank/DDBJ whole genome shotgun (WGS) entry which is preliminary data.</text>
</comment>
<sequence>MMKKKRVERKWVTIIVVAYLLTMVDLLPSPTSASLLPTQHASDVPGVSEEGRMGSPRKALGGGFKFKGPIGLDSYVDFGKKKRRKAMESRSLRASPNLSQPSPNHNIRHGQDSAPVWSHNEQSAHSKRITIGL</sequence>
<accession>A0ABD3L8N2</accession>
<feature type="region of interest" description="Disordered" evidence="1">
    <location>
        <begin position="32"/>
        <end position="68"/>
    </location>
</feature>
<dbReference type="EMBL" id="JBJKBG010000002">
    <property type="protein sequence ID" value="KAL3748173.1"/>
    <property type="molecule type" value="Genomic_DNA"/>
</dbReference>
<organism evidence="2 3">
    <name type="scientific">Eucalyptus globulus</name>
    <name type="common">Tasmanian blue gum</name>
    <dbReference type="NCBI Taxonomy" id="34317"/>
    <lineage>
        <taxon>Eukaryota</taxon>
        <taxon>Viridiplantae</taxon>
        <taxon>Streptophyta</taxon>
        <taxon>Embryophyta</taxon>
        <taxon>Tracheophyta</taxon>
        <taxon>Spermatophyta</taxon>
        <taxon>Magnoliopsida</taxon>
        <taxon>eudicotyledons</taxon>
        <taxon>Gunneridae</taxon>
        <taxon>Pentapetalae</taxon>
        <taxon>rosids</taxon>
        <taxon>malvids</taxon>
        <taxon>Myrtales</taxon>
        <taxon>Myrtaceae</taxon>
        <taxon>Myrtoideae</taxon>
        <taxon>Eucalypteae</taxon>
        <taxon>Eucalyptus</taxon>
    </lineage>
</organism>
<evidence type="ECO:0000313" key="2">
    <source>
        <dbReference type="EMBL" id="KAL3748173.1"/>
    </source>
</evidence>
<feature type="region of interest" description="Disordered" evidence="1">
    <location>
        <begin position="83"/>
        <end position="133"/>
    </location>
</feature>
<evidence type="ECO:0000313" key="3">
    <source>
        <dbReference type="Proteomes" id="UP001634007"/>
    </source>
</evidence>
<dbReference type="Proteomes" id="UP001634007">
    <property type="component" value="Unassembled WGS sequence"/>
</dbReference>
<proteinExistence type="predicted"/>
<evidence type="ECO:0008006" key="4">
    <source>
        <dbReference type="Google" id="ProtNLM"/>
    </source>
</evidence>
<reference evidence="2 3" key="1">
    <citation type="submission" date="2024-11" db="EMBL/GenBank/DDBJ databases">
        <title>Chromosome-level genome assembly of Eucalyptus globulus Labill. provides insights into its genome evolution.</title>
        <authorList>
            <person name="Li X."/>
        </authorList>
    </citation>
    <scope>NUCLEOTIDE SEQUENCE [LARGE SCALE GENOMIC DNA]</scope>
    <source>
        <strain evidence="2">CL2024</strain>
        <tissue evidence="2">Fresh tender leaves</tissue>
    </source>
</reference>
<keyword evidence="3" id="KW-1185">Reference proteome</keyword>
<name>A0ABD3L8N2_EUCGL</name>
<gene>
    <name evidence="2" type="ORF">ACJRO7_009412</name>
</gene>
<evidence type="ECO:0000256" key="1">
    <source>
        <dbReference type="SAM" id="MobiDB-lite"/>
    </source>
</evidence>
<feature type="compositionally biased region" description="Polar residues" evidence="1">
    <location>
        <begin position="92"/>
        <end position="105"/>
    </location>
</feature>
<dbReference type="AlphaFoldDB" id="A0ABD3L8N2"/>